<sequence length="156" mass="17272">MTALLFGALGAPMMATGGCRCIPGFGRIQNASGRPPLPQTDDDFRVHIARISVARTRRRSCSIFPDQSSPMGTGRPSCTATAHNSQLFHLRTQARCIELRCGICLQDASPAYPTVTVQISQRLTRFNCILQRVSLLLFRYLHIYTLGQASHDDELH</sequence>
<evidence type="ECO:0000313" key="1">
    <source>
        <dbReference type="EMBL" id="KAE9007909.1"/>
    </source>
</evidence>
<gene>
    <name evidence="1" type="ORF">PR002_g16058</name>
    <name evidence="2" type="ORF">PR003_g10502</name>
</gene>
<comment type="caution">
    <text evidence="1">The sequence shown here is derived from an EMBL/GenBank/DDBJ whole genome shotgun (WGS) entry which is preliminary data.</text>
</comment>
<name>A0A6A3KLL2_9STRA</name>
<organism evidence="1 4">
    <name type="scientific">Phytophthora rubi</name>
    <dbReference type="NCBI Taxonomy" id="129364"/>
    <lineage>
        <taxon>Eukaryota</taxon>
        <taxon>Sar</taxon>
        <taxon>Stramenopiles</taxon>
        <taxon>Oomycota</taxon>
        <taxon>Peronosporomycetes</taxon>
        <taxon>Peronosporales</taxon>
        <taxon>Peronosporaceae</taxon>
        <taxon>Phytophthora</taxon>
    </lineage>
</organism>
<evidence type="ECO:0000313" key="3">
    <source>
        <dbReference type="Proteomes" id="UP000434957"/>
    </source>
</evidence>
<evidence type="ECO:0000313" key="4">
    <source>
        <dbReference type="Proteomes" id="UP000435112"/>
    </source>
</evidence>
<dbReference type="AlphaFoldDB" id="A0A6A3KLL2"/>
<dbReference type="Proteomes" id="UP000435112">
    <property type="component" value="Unassembled WGS sequence"/>
</dbReference>
<evidence type="ECO:0000313" key="2">
    <source>
        <dbReference type="EMBL" id="KAE9340429.1"/>
    </source>
</evidence>
<keyword evidence="3" id="KW-1185">Reference proteome</keyword>
<dbReference type="EMBL" id="QXFT01000575">
    <property type="protein sequence ID" value="KAE9340429.1"/>
    <property type="molecule type" value="Genomic_DNA"/>
</dbReference>
<reference evidence="1 4" key="1">
    <citation type="submission" date="2018-09" db="EMBL/GenBank/DDBJ databases">
        <title>Genomic investigation of the strawberry pathogen Phytophthora fragariae indicates pathogenicity is determined by transcriptional variation in three key races.</title>
        <authorList>
            <person name="Adams T.M."/>
            <person name="Armitage A.D."/>
            <person name="Sobczyk M.K."/>
            <person name="Bates H.J."/>
            <person name="Dunwell J.M."/>
            <person name="Nellist C.F."/>
            <person name="Harrison R.J."/>
        </authorList>
    </citation>
    <scope>NUCLEOTIDE SEQUENCE [LARGE SCALE GENOMIC DNA]</scope>
    <source>
        <strain evidence="1 4">SCRP324</strain>
        <strain evidence="2 3">SCRP333</strain>
    </source>
</reference>
<protein>
    <submittedName>
        <fullName evidence="1">Uncharacterized protein</fullName>
    </submittedName>
</protein>
<dbReference type="EMBL" id="QXFU01001205">
    <property type="protein sequence ID" value="KAE9007909.1"/>
    <property type="molecule type" value="Genomic_DNA"/>
</dbReference>
<proteinExistence type="predicted"/>
<dbReference type="Proteomes" id="UP000434957">
    <property type="component" value="Unassembled WGS sequence"/>
</dbReference>
<accession>A0A6A3KLL2</accession>